<evidence type="ECO:0000256" key="1">
    <source>
        <dbReference type="ARBA" id="ARBA00022729"/>
    </source>
</evidence>
<evidence type="ECO:0008006" key="4">
    <source>
        <dbReference type="Google" id="ProtNLM"/>
    </source>
</evidence>
<gene>
    <name evidence="2" type="ORF">ZOSMA_175G00410</name>
</gene>
<dbReference type="EMBL" id="LFYR01000658">
    <property type="protein sequence ID" value="KMZ71798.1"/>
    <property type="molecule type" value="Genomic_DNA"/>
</dbReference>
<dbReference type="AlphaFoldDB" id="A0A0K9PRV5"/>
<name>A0A0K9PRV5_ZOSMR</name>
<dbReference type="GO" id="GO:0071944">
    <property type="term" value="C:cell periphery"/>
    <property type="evidence" value="ECO:0000318"/>
    <property type="project" value="GO_Central"/>
</dbReference>
<dbReference type="OrthoDB" id="1936190at2759"/>
<organism evidence="2 3">
    <name type="scientific">Zostera marina</name>
    <name type="common">Eelgrass</name>
    <dbReference type="NCBI Taxonomy" id="29655"/>
    <lineage>
        <taxon>Eukaryota</taxon>
        <taxon>Viridiplantae</taxon>
        <taxon>Streptophyta</taxon>
        <taxon>Embryophyta</taxon>
        <taxon>Tracheophyta</taxon>
        <taxon>Spermatophyta</taxon>
        <taxon>Magnoliopsida</taxon>
        <taxon>Liliopsida</taxon>
        <taxon>Zosteraceae</taxon>
        <taxon>Zostera</taxon>
    </lineage>
</organism>
<dbReference type="STRING" id="29655.A0A0K9PRV5"/>
<comment type="caution">
    <text evidence="2">The sequence shown here is derived from an EMBL/GenBank/DDBJ whole genome shotgun (WGS) entry which is preliminary data.</text>
</comment>
<dbReference type="OMA" id="DPRNACH"/>
<keyword evidence="3" id="KW-1185">Reference proteome</keyword>
<dbReference type="Proteomes" id="UP000036987">
    <property type="component" value="Unassembled WGS sequence"/>
</dbReference>
<keyword evidence="1" id="KW-0732">Signal</keyword>
<dbReference type="Pfam" id="PF01190">
    <property type="entry name" value="Pollen_Ole_e_1"/>
    <property type="match status" value="1"/>
</dbReference>
<reference evidence="3" key="1">
    <citation type="journal article" date="2016" name="Nature">
        <title>The genome of the seagrass Zostera marina reveals angiosperm adaptation to the sea.</title>
        <authorList>
            <person name="Olsen J.L."/>
            <person name="Rouze P."/>
            <person name="Verhelst B."/>
            <person name="Lin Y.-C."/>
            <person name="Bayer T."/>
            <person name="Collen J."/>
            <person name="Dattolo E."/>
            <person name="De Paoli E."/>
            <person name="Dittami S."/>
            <person name="Maumus F."/>
            <person name="Michel G."/>
            <person name="Kersting A."/>
            <person name="Lauritano C."/>
            <person name="Lohaus R."/>
            <person name="Toepel M."/>
            <person name="Tonon T."/>
            <person name="Vanneste K."/>
            <person name="Amirebrahimi M."/>
            <person name="Brakel J."/>
            <person name="Bostroem C."/>
            <person name="Chovatia M."/>
            <person name="Grimwood J."/>
            <person name="Jenkins J.W."/>
            <person name="Jueterbock A."/>
            <person name="Mraz A."/>
            <person name="Stam W.T."/>
            <person name="Tice H."/>
            <person name="Bornberg-Bauer E."/>
            <person name="Green P.J."/>
            <person name="Pearson G.A."/>
            <person name="Procaccini G."/>
            <person name="Duarte C.M."/>
            <person name="Schmutz J."/>
            <person name="Reusch T.B.H."/>
            <person name="Van de Peer Y."/>
        </authorList>
    </citation>
    <scope>NUCLEOTIDE SEQUENCE [LARGE SCALE GENOMIC DNA]</scope>
    <source>
        <strain evidence="3">cv. Finnish</strain>
    </source>
</reference>
<evidence type="ECO:0000313" key="2">
    <source>
        <dbReference type="EMBL" id="KMZ71798.1"/>
    </source>
</evidence>
<protein>
    <recommendedName>
        <fullName evidence="4">Pollen Ole e 1 allergen and extensin family protein</fullName>
    </recommendedName>
</protein>
<sequence>MDTNILVFFFFLGFCSFLPLFSFGFIVQGQVLCQVCERMGSWSLLDAQPLVRAKVGIKCRDYRYGKIYSMSTETNYAGWYYEPIRKIDLKIHHIETPADSCTVHLISSDDQNCNVITNVNFGLTGASVRFEKTEFVGTREQSDLYSPGILAFRPKNCFPAMDRYN</sequence>
<evidence type="ECO:0000313" key="3">
    <source>
        <dbReference type="Proteomes" id="UP000036987"/>
    </source>
</evidence>
<dbReference type="PANTHER" id="PTHR33470:SF4">
    <property type="entry name" value="OS01G0164025 PROTEIN"/>
    <property type="match status" value="1"/>
</dbReference>
<proteinExistence type="predicted"/>
<dbReference type="PANTHER" id="PTHR33470">
    <property type="entry name" value="OS01G0164075 PROTEIN"/>
    <property type="match status" value="1"/>
</dbReference>
<accession>A0A0K9PRV5</accession>